<keyword evidence="8" id="KW-1185">Reference proteome</keyword>
<accession>A0A2V1IXC1</accession>
<organism evidence="7 8">
    <name type="scientific">Paramuribaculum intestinale</name>
    <dbReference type="NCBI Taxonomy" id="2094151"/>
    <lineage>
        <taxon>Bacteria</taxon>
        <taxon>Pseudomonadati</taxon>
        <taxon>Bacteroidota</taxon>
        <taxon>Bacteroidia</taxon>
        <taxon>Bacteroidales</taxon>
        <taxon>Muribaculaceae</taxon>
        <taxon>Paramuribaculum</taxon>
    </lineage>
</organism>
<dbReference type="InterPro" id="IPR023171">
    <property type="entry name" value="Na/H_antiporter_dom_sf"/>
</dbReference>
<keyword evidence="3 6" id="KW-0812">Transmembrane</keyword>
<keyword evidence="6" id="KW-0406">Ion transport</keyword>
<feature type="transmembrane region" description="Helical" evidence="6">
    <location>
        <begin position="143"/>
        <end position="163"/>
    </location>
</feature>
<dbReference type="GO" id="GO:0005886">
    <property type="term" value="C:plasma membrane"/>
    <property type="evidence" value="ECO:0007669"/>
    <property type="project" value="UniProtKB-SubCell"/>
</dbReference>
<reference evidence="8" key="1">
    <citation type="submission" date="2018-02" db="EMBL/GenBank/DDBJ databases">
        <authorList>
            <person name="Clavel T."/>
            <person name="Strowig T."/>
        </authorList>
    </citation>
    <scope>NUCLEOTIDE SEQUENCE [LARGE SCALE GENOMIC DNA]</scope>
    <source>
        <strain evidence="8">DSM 100764</strain>
    </source>
</reference>
<dbReference type="PANTHER" id="PTHR30341:SF0">
    <property type="entry name" value="NA(+)_H(+) ANTIPORTER NHAA"/>
    <property type="match status" value="1"/>
</dbReference>
<feature type="transmembrane region" description="Helical" evidence="6">
    <location>
        <begin position="356"/>
        <end position="378"/>
    </location>
</feature>
<feature type="transmembrane region" description="Helical" evidence="6">
    <location>
        <begin position="202"/>
        <end position="220"/>
    </location>
</feature>
<comment type="subcellular location">
    <subcellularLocation>
        <location evidence="1">Cell inner membrane</location>
        <topology evidence="1">Multi-pass membrane protein</topology>
    </subcellularLocation>
    <subcellularLocation>
        <location evidence="6">Cell membrane</location>
        <topology evidence="6">Multi-pass membrane protein</topology>
    </subcellularLocation>
</comment>
<dbReference type="AlphaFoldDB" id="A0A2V1IXC1"/>
<keyword evidence="4 6" id="KW-1133">Transmembrane helix</keyword>
<dbReference type="Proteomes" id="UP000244925">
    <property type="component" value="Unassembled WGS sequence"/>
</dbReference>
<dbReference type="EMBL" id="PUBV01000001">
    <property type="protein sequence ID" value="PWB09751.1"/>
    <property type="molecule type" value="Genomic_DNA"/>
</dbReference>
<evidence type="ECO:0000313" key="8">
    <source>
        <dbReference type="Proteomes" id="UP000244925"/>
    </source>
</evidence>
<evidence type="ECO:0000256" key="2">
    <source>
        <dbReference type="ARBA" id="ARBA00022475"/>
    </source>
</evidence>
<feature type="transmembrane region" description="Helical" evidence="6">
    <location>
        <begin position="399"/>
        <end position="420"/>
    </location>
</feature>
<keyword evidence="6" id="KW-0915">Sodium</keyword>
<feature type="transmembrane region" description="Helical" evidence="6">
    <location>
        <begin position="33"/>
        <end position="55"/>
    </location>
</feature>
<keyword evidence="6" id="KW-0050">Antiport</keyword>
<keyword evidence="5 6" id="KW-0472">Membrane</keyword>
<keyword evidence="2 6" id="KW-1003">Cell membrane</keyword>
<evidence type="ECO:0000256" key="1">
    <source>
        <dbReference type="ARBA" id="ARBA00004429"/>
    </source>
</evidence>
<dbReference type="GO" id="GO:0006885">
    <property type="term" value="P:regulation of pH"/>
    <property type="evidence" value="ECO:0007669"/>
    <property type="project" value="UniProtKB-UniRule"/>
</dbReference>
<dbReference type="Gene3D" id="1.20.1530.10">
    <property type="entry name" value="Na+/H+ antiporter like domain"/>
    <property type="match status" value="1"/>
</dbReference>
<evidence type="ECO:0000256" key="6">
    <source>
        <dbReference type="HAMAP-Rule" id="MF_01844"/>
    </source>
</evidence>
<comment type="similarity">
    <text evidence="6">Belongs to the NhaA Na(+)/H(+) (TC 2.A.33) antiporter family.</text>
</comment>
<dbReference type="GeneID" id="93424272"/>
<proteinExistence type="inferred from homology"/>
<dbReference type="NCBIfam" id="TIGR00773">
    <property type="entry name" value="NhaA"/>
    <property type="match status" value="1"/>
</dbReference>
<evidence type="ECO:0000256" key="3">
    <source>
        <dbReference type="ARBA" id="ARBA00022692"/>
    </source>
</evidence>
<dbReference type="PANTHER" id="PTHR30341">
    <property type="entry name" value="SODIUM ION/PROTON ANTIPORTER NHAA-RELATED"/>
    <property type="match status" value="1"/>
</dbReference>
<sequence>MSSEINNIVESEHHAPFFAARQAIRRHATGGNILIISTLLAMIVANIPAINHYYFEFWEQEVRLQIGGFNLFSHGGEPMNMLEFINDALMAVFFFSIGLEIKREVLVGELSSFKQALLPIMGALGGMIVPVVIFYMLSKGTDYVGGSAIPMATDIAFSLGVLAMLGSRVPISLKIFLTTLAVVDDIGGIIVIAAFYSSHIEYMLLVYAAVLLGVLLLGSAMHIKSKIFYLGIGGCVWFLFLNSGVHPTIAGVLVAFCVPASPVFKPRRYVKIIRASIAHFKYEDDEHLEQSSILNREQMDWLKMIEYASDKVISPLQDLEDSLHPVVNNFIVPLFAFANAGIFLLNLDPLSIVEGISLAIICGLVIGKCAGIFLFSWLTVKLHLAPMPLRANWKMMASVAMLGGIGFTVSLFIANLSFAGMGVHGADLLNHAKLGIVVGSLVSGILGYLLLGRTLPAGGQYVASDDEDALHM</sequence>
<comment type="function">
    <text evidence="6">Na(+)/H(+) antiporter that extrudes sodium in exchange for external protons.</text>
</comment>
<keyword evidence="6" id="KW-0739">Sodium transport</keyword>
<name>A0A2V1IXC1_9BACT</name>
<dbReference type="RefSeq" id="WP_107034803.1">
    <property type="nucleotide sequence ID" value="NZ_CAOLHR010000015.1"/>
</dbReference>
<dbReference type="Pfam" id="PF06965">
    <property type="entry name" value="Na_H_antiport_1"/>
    <property type="match status" value="1"/>
</dbReference>
<evidence type="ECO:0000256" key="5">
    <source>
        <dbReference type="ARBA" id="ARBA00023136"/>
    </source>
</evidence>
<protein>
    <recommendedName>
        <fullName evidence="6">Na(+)/H(+) antiporter NhaA</fullName>
    </recommendedName>
    <alternativeName>
        <fullName evidence="6">Sodium/proton antiporter NhaA</fullName>
    </alternativeName>
</protein>
<evidence type="ECO:0000313" key="7">
    <source>
        <dbReference type="EMBL" id="PWB09751.1"/>
    </source>
</evidence>
<comment type="caution">
    <text evidence="7">The sequence shown here is derived from an EMBL/GenBank/DDBJ whole genome shotgun (WGS) entry which is preliminary data.</text>
</comment>
<gene>
    <name evidence="6 7" type="primary">nhaA</name>
    <name evidence="7" type="ORF">C5O25_00665</name>
</gene>
<dbReference type="GO" id="GO:0015385">
    <property type="term" value="F:sodium:proton antiporter activity"/>
    <property type="evidence" value="ECO:0007669"/>
    <property type="project" value="UniProtKB-UniRule"/>
</dbReference>
<dbReference type="InterPro" id="IPR004670">
    <property type="entry name" value="NhaA"/>
</dbReference>
<feature type="transmembrane region" description="Helical" evidence="6">
    <location>
        <begin position="326"/>
        <end position="344"/>
    </location>
</feature>
<comment type="catalytic activity">
    <reaction evidence="6">
        <text>Na(+)(in) + 2 H(+)(out) = Na(+)(out) + 2 H(+)(in)</text>
        <dbReference type="Rhea" id="RHEA:29251"/>
        <dbReference type="ChEBI" id="CHEBI:15378"/>
        <dbReference type="ChEBI" id="CHEBI:29101"/>
    </reaction>
</comment>
<feature type="transmembrane region" description="Helical" evidence="6">
    <location>
        <begin position="432"/>
        <end position="451"/>
    </location>
</feature>
<evidence type="ECO:0000256" key="4">
    <source>
        <dbReference type="ARBA" id="ARBA00022989"/>
    </source>
</evidence>
<dbReference type="HAMAP" id="MF_01844">
    <property type="entry name" value="NhaA"/>
    <property type="match status" value="1"/>
</dbReference>
<feature type="transmembrane region" description="Helical" evidence="6">
    <location>
        <begin position="113"/>
        <end position="137"/>
    </location>
</feature>
<feature type="transmembrane region" description="Helical" evidence="6">
    <location>
        <begin position="175"/>
        <end position="196"/>
    </location>
</feature>
<keyword evidence="6" id="KW-0813">Transport</keyword>